<dbReference type="STRING" id="1287727.SAMN05443999_104189"/>
<organism evidence="2 3">
    <name type="scientific">Roseovarius azorensis</name>
    <dbReference type="NCBI Taxonomy" id="1287727"/>
    <lineage>
        <taxon>Bacteria</taxon>
        <taxon>Pseudomonadati</taxon>
        <taxon>Pseudomonadota</taxon>
        <taxon>Alphaproteobacteria</taxon>
        <taxon>Rhodobacterales</taxon>
        <taxon>Roseobacteraceae</taxon>
        <taxon>Roseovarius</taxon>
    </lineage>
</organism>
<accession>A0A1H7NMV1</accession>
<dbReference type="OrthoDB" id="344729at2"/>
<evidence type="ECO:0000313" key="2">
    <source>
        <dbReference type="EMBL" id="SEL24903.1"/>
    </source>
</evidence>
<gene>
    <name evidence="2" type="ORF">SAMN05443999_104189</name>
</gene>
<dbReference type="RefSeq" id="WP_093034847.1">
    <property type="nucleotide sequence ID" value="NZ_FOAG01000004.1"/>
</dbReference>
<dbReference type="Proteomes" id="UP000199582">
    <property type="component" value="Unassembled WGS sequence"/>
</dbReference>
<dbReference type="InterPro" id="IPR007029">
    <property type="entry name" value="YHS_dom"/>
</dbReference>
<proteinExistence type="predicted"/>
<evidence type="ECO:0000259" key="1">
    <source>
        <dbReference type="Pfam" id="PF04945"/>
    </source>
</evidence>
<dbReference type="NCBIfam" id="NF041384">
    <property type="entry name" value="YHS_seleno_dom"/>
    <property type="match status" value="1"/>
</dbReference>
<name>A0A1H7NMV1_9RHOB</name>
<dbReference type="Pfam" id="PF04945">
    <property type="entry name" value="YHS"/>
    <property type="match status" value="1"/>
</dbReference>
<dbReference type="AlphaFoldDB" id="A0A1H7NMV1"/>
<feature type="domain" description="YHS" evidence="1">
    <location>
        <begin position="56"/>
        <end position="101"/>
    </location>
</feature>
<keyword evidence="3" id="KW-1185">Reference proteome</keyword>
<evidence type="ECO:0000313" key="3">
    <source>
        <dbReference type="Proteomes" id="UP000199582"/>
    </source>
</evidence>
<reference evidence="2 3" key="1">
    <citation type="submission" date="2016-10" db="EMBL/GenBank/DDBJ databases">
        <authorList>
            <person name="de Groot N.N."/>
        </authorList>
    </citation>
    <scope>NUCLEOTIDE SEQUENCE [LARGE SCALE GENOMIC DNA]</scope>
    <source>
        <strain evidence="2 3">DSM 100674</strain>
    </source>
</reference>
<sequence>MGFFTRRKVILTTGLVGAGALAAYAGQRLLGGFEELAAVPVFAKDGVAIRGTDPVAYFTQGRPVAGSPTHALEWNGAVWYFASAENRAAFEAEPERYAPQYGGFCAWAVAEKGKLYSTRPENWAIVDGKLYLNFNDDIQARWQEDIPGFIAKGDKRWPEVLSGG</sequence>
<protein>
    <submittedName>
        <fullName evidence="2">YHS domain-containing protein</fullName>
    </submittedName>
</protein>
<dbReference type="EMBL" id="FOAG01000004">
    <property type="protein sequence ID" value="SEL24903.1"/>
    <property type="molecule type" value="Genomic_DNA"/>
</dbReference>